<dbReference type="OrthoDB" id="3203373at2759"/>
<feature type="domain" description="F-box" evidence="1">
    <location>
        <begin position="33"/>
        <end position="81"/>
    </location>
</feature>
<dbReference type="Pfam" id="PF12937">
    <property type="entry name" value="F-box-like"/>
    <property type="match status" value="1"/>
</dbReference>
<evidence type="ECO:0000313" key="3">
    <source>
        <dbReference type="Proteomes" id="UP000294933"/>
    </source>
</evidence>
<dbReference type="EMBL" id="ML170264">
    <property type="protein sequence ID" value="TDL15721.1"/>
    <property type="molecule type" value="Genomic_DNA"/>
</dbReference>
<accession>A0A4Y7PL51</accession>
<evidence type="ECO:0000259" key="1">
    <source>
        <dbReference type="Pfam" id="PF12937"/>
    </source>
</evidence>
<evidence type="ECO:0000313" key="2">
    <source>
        <dbReference type="EMBL" id="TDL15721.1"/>
    </source>
</evidence>
<gene>
    <name evidence="2" type="ORF">BD410DRAFT_86793</name>
</gene>
<dbReference type="VEuPathDB" id="FungiDB:BD410DRAFT_86793"/>
<dbReference type="AlphaFoldDB" id="A0A4Y7PL51"/>
<name>A0A4Y7PL51_9AGAM</name>
<protein>
    <recommendedName>
        <fullName evidence="1">F-box domain-containing protein</fullName>
    </recommendedName>
</protein>
<dbReference type="InterPro" id="IPR001810">
    <property type="entry name" value="F-box_dom"/>
</dbReference>
<dbReference type="STRING" id="50990.A0A4Y7PL51"/>
<organism evidence="2 3">
    <name type="scientific">Rickenella mellea</name>
    <dbReference type="NCBI Taxonomy" id="50990"/>
    <lineage>
        <taxon>Eukaryota</taxon>
        <taxon>Fungi</taxon>
        <taxon>Dikarya</taxon>
        <taxon>Basidiomycota</taxon>
        <taxon>Agaricomycotina</taxon>
        <taxon>Agaricomycetes</taxon>
        <taxon>Hymenochaetales</taxon>
        <taxon>Rickenellaceae</taxon>
        <taxon>Rickenella</taxon>
    </lineage>
</organism>
<dbReference type="Proteomes" id="UP000294933">
    <property type="component" value="Unassembled WGS sequence"/>
</dbReference>
<sequence>MAALKCITAHLKRQIRYLETRSAPLVLEHGIKTMPDEVLAHVFEAGHQISEHSQFALRVSHVSRRFRQVSFQTPLLWTRLSSRHPNNQIQAFTPRPGLLDLEVTLFHGSINTKGELRSRLQLMALHSHRWSRLSLCAGQGQIGLEIMDEVGLTSLPRLRYLYQNYNARRLKWDMPLLSQFYGFCMFHLTMLDFCHN</sequence>
<dbReference type="Gene3D" id="1.20.1280.50">
    <property type="match status" value="1"/>
</dbReference>
<keyword evidence="3" id="KW-1185">Reference proteome</keyword>
<reference evidence="2 3" key="1">
    <citation type="submission" date="2018-06" db="EMBL/GenBank/DDBJ databases">
        <title>A transcriptomic atlas of mushroom development highlights an independent origin of complex multicellularity.</title>
        <authorList>
            <consortium name="DOE Joint Genome Institute"/>
            <person name="Krizsan K."/>
            <person name="Almasi E."/>
            <person name="Merenyi Z."/>
            <person name="Sahu N."/>
            <person name="Viragh M."/>
            <person name="Koszo T."/>
            <person name="Mondo S."/>
            <person name="Kiss B."/>
            <person name="Balint B."/>
            <person name="Kues U."/>
            <person name="Barry K."/>
            <person name="Hegedus J.C."/>
            <person name="Henrissat B."/>
            <person name="Johnson J."/>
            <person name="Lipzen A."/>
            <person name="Ohm R."/>
            <person name="Nagy I."/>
            <person name="Pangilinan J."/>
            <person name="Yan J."/>
            <person name="Xiong Y."/>
            <person name="Grigoriev I.V."/>
            <person name="Hibbett D.S."/>
            <person name="Nagy L.G."/>
        </authorList>
    </citation>
    <scope>NUCLEOTIDE SEQUENCE [LARGE SCALE GENOMIC DNA]</scope>
    <source>
        <strain evidence="2 3">SZMC22713</strain>
    </source>
</reference>
<proteinExistence type="predicted"/>